<feature type="transmembrane region" description="Helical" evidence="7">
    <location>
        <begin position="166"/>
        <end position="187"/>
    </location>
</feature>
<evidence type="ECO:0000256" key="1">
    <source>
        <dbReference type="ARBA" id="ARBA00004141"/>
    </source>
</evidence>
<dbReference type="Proteomes" id="UP001530315">
    <property type="component" value="Unassembled WGS sequence"/>
</dbReference>
<dbReference type="InterPro" id="IPR051717">
    <property type="entry name" value="MFS_MFSD6"/>
</dbReference>
<feature type="transmembrane region" description="Helical" evidence="7">
    <location>
        <begin position="199"/>
        <end position="217"/>
    </location>
</feature>
<reference evidence="10 11" key="1">
    <citation type="submission" date="2024-10" db="EMBL/GenBank/DDBJ databases">
        <title>Updated reference genomes for cyclostephanoid diatoms.</title>
        <authorList>
            <person name="Roberts W.R."/>
            <person name="Alverson A.J."/>
        </authorList>
    </citation>
    <scope>NUCLEOTIDE SEQUENCE [LARGE SCALE GENOMIC DNA]</scope>
    <source>
        <strain evidence="10 11">AJA276-08</strain>
    </source>
</reference>
<feature type="transmembrane region" description="Helical" evidence="7">
    <location>
        <begin position="521"/>
        <end position="541"/>
    </location>
</feature>
<evidence type="ECO:0000256" key="8">
    <source>
        <dbReference type="SAM" id="SignalP"/>
    </source>
</evidence>
<feature type="transmembrane region" description="Helical" evidence="7">
    <location>
        <begin position="399"/>
        <end position="421"/>
    </location>
</feature>
<feature type="region of interest" description="Disordered" evidence="6">
    <location>
        <begin position="348"/>
        <end position="380"/>
    </location>
</feature>
<dbReference type="EMBL" id="JALLAZ020000028">
    <property type="protein sequence ID" value="KAL3805529.1"/>
    <property type="molecule type" value="Genomic_DNA"/>
</dbReference>
<feature type="compositionally biased region" description="Basic and acidic residues" evidence="6">
    <location>
        <begin position="99"/>
        <end position="115"/>
    </location>
</feature>
<evidence type="ECO:0000256" key="7">
    <source>
        <dbReference type="SAM" id="Phobius"/>
    </source>
</evidence>
<dbReference type="InterPro" id="IPR020846">
    <property type="entry name" value="MFS_dom"/>
</dbReference>
<feature type="transmembrane region" description="Helical" evidence="7">
    <location>
        <begin position="462"/>
        <end position="480"/>
    </location>
</feature>
<keyword evidence="3 7" id="KW-0812">Transmembrane</keyword>
<evidence type="ECO:0000313" key="11">
    <source>
        <dbReference type="Proteomes" id="UP001530315"/>
    </source>
</evidence>
<dbReference type="AlphaFoldDB" id="A0ABD3QZK8"/>
<evidence type="ECO:0000256" key="4">
    <source>
        <dbReference type="ARBA" id="ARBA00022989"/>
    </source>
</evidence>
<evidence type="ECO:0000256" key="2">
    <source>
        <dbReference type="ARBA" id="ARBA00005241"/>
    </source>
</evidence>
<proteinExistence type="inferred from homology"/>
<accession>A0ABD3QZK8</accession>
<comment type="similarity">
    <text evidence="2">Belongs to the major facilitator superfamily. MFSD6 family.</text>
</comment>
<organism evidence="10 11">
    <name type="scientific">Stephanodiscus triporus</name>
    <dbReference type="NCBI Taxonomy" id="2934178"/>
    <lineage>
        <taxon>Eukaryota</taxon>
        <taxon>Sar</taxon>
        <taxon>Stramenopiles</taxon>
        <taxon>Ochrophyta</taxon>
        <taxon>Bacillariophyta</taxon>
        <taxon>Coscinodiscophyceae</taxon>
        <taxon>Thalassiosirophycidae</taxon>
        <taxon>Stephanodiscales</taxon>
        <taxon>Stephanodiscaceae</taxon>
        <taxon>Stephanodiscus</taxon>
    </lineage>
</organism>
<gene>
    <name evidence="10" type="ORF">ACHAW5_004341</name>
</gene>
<dbReference type="PANTHER" id="PTHR16172">
    <property type="entry name" value="MAJOR FACILITATOR SUPERFAMILY DOMAIN-CONTAINING PROTEIN 6-LIKE"/>
    <property type="match status" value="1"/>
</dbReference>
<sequence length="587" mass="62049">MPRMRSATTLLLLALSASSSSALRVDRSRRHRAALGRTTSTTTTTRTTGDDLDLVPPPPHGGKTTRRPPPDDDDEHDDDDDAVVVVGDASTIGPTRLPSHRDVRRGGGVDDRDVVNDGDGARGGGGASPALLRSMRLLYLTYYAGQGALMPYLPVYFHSLGHSGSAVGTIGAVRPLTTFLLAPMWGALSSGPERRVHSLLHFAFVSGLMLQTLVGAFPSLRYLLVTTFASAALNAPVKSLIDSVVMSRLTDEKDRHQFGRMRLWGQIGFGIGSSVVGRLLGASSSPPASEAGRRASSSSSSSSAAAAARRLLGGTMRSPRGYEWAFVAHAVLSMPVLFCLRAFRPGGGEKETATIESRKDDDDDNGRGAAAGGTKDGRRRTTTDVAEGLRLLSRNADALVFFFLVFVIGTSSGCIENFAYVRVGEVGGTGTDMGVLRLVSSLAGAPMFWFSGPITDALGTDVVLVLSLLAYAVRFFNYAWMTRPYHALPAEALRGLTFALFWSAGSAYAHGIGPTGTKATMLLIMNAMYGGLGQSMGAVLGGKLQSKLGTVDAFVVSGIFDACFVFALVAYLASGKKRAFSTTTLYP</sequence>
<feature type="compositionally biased region" description="Acidic residues" evidence="6">
    <location>
        <begin position="71"/>
        <end position="82"/>
    </location>
</feature>
<keyword evidence="4 7" id="KW-1133">Transmembrane helix</keyword>
<keyword evidence="5 7" id="KW-0472">Membrane</keyword>
<dbReference type="PANTHER" id="PTHR16172:SF41">
    <property type="entry name" value="MAJOR FACILITATOR SUPERFAMILY DOMAIN-CONTAINING PROTEIN 6-LIKE"/>
    <property type="match status" value="1"/>
</dbReference>
<feature type="signal peptide" evidence="8">
    <location>
        <begin position="1"/>
        <end position="22"/>
    </location>
</feature>
<feature type="chain" id="PRO_5044824357" description="Major facilitator superfamily (MFS) profile domain-containing protein" evidence="8">
    <location>
        <begin position="23"/>
        <end position="587"/>
    </location>
</feature>
<feature type="domain" description="Major facilitator superfamily (MFS) profile" evidence="9">
    <location>
        <begin position="397"/>
        <end position="587"/>
    </location>
</feature>
<feature type="compositionally biased region" description="Low complexity" evidence="6">
    <location>
        <begin position="37"/>
        <end position="47"/>
    </location>
</feature>
<evidence type="ECO:0000256" key="3">
    <source>
        <dbReference type="ARBA" id="ARBA00022692"/>
    </source>
</evidence>
<evidence type="ECO:0000313" key="10">
    <source>
        <dbReference type="EMBL" id="KAL3805529.1"/>
    </source>
</evidence>
<dbReference type="Gene3D" id="1.20.1250.20">
    <property type="entry name" value="MFS general substrate transporter like domains"/>
    <property type="match status" value="2"/>
</dbReference>
<evidence type="ECO:0000259" key="9">
    <source>
        <dbReference type="PROSITE" id="PS50850"/>
    </source>
</evidence>
<name>A0ABD3QZK8_9STRA</name>
<feature type="compositionally biased region" description="Basic and acidic residues" evidence="6">
    <location>
        <begin position="348"/>
        <end position="360"/>
    </location>
</feature>
<comment type="caution">
    <text evidence="10">The sequence shown here is derived from an EMBL/GenBank/DDBJ whole genome shotgun (WGS) entry which is preliminary data.</text>
</comment>
<dbReference type="InterPro" id="IPR036259">
    <property type="entry name" value="MFS_trans_sf"/>
</dbReference>
<protein>
    <recommendedName>
        <fullName evidence="9">Major facilitator superfamily (MFS) profile domain-containing protein</fullName>
    </recommendedName>
</protein>
<evidence type="ECO:0000256" key="5">
    <source>
        <dbReference type="ARBA" id="ARBA00023136"/>
    </source>
</evidence>
<keyword evidence="8" id="KW-0732">Signal</keyword>
<dbReference type="PROSITE" id="PS50850">
    <property type="entry name" value="MFS"/>
    <property type="match status" value="1"/>
</dbReference>
<dbReference type="InterPro" id="IPR024989">
    <property type="entry name" value="MFS_assoc_dom"/>
</dbReference>
<feature type="transmembrane region" description="Helical" evidence="7">
    <location>
        <begin position="492"/>
        <end position="509"/>
    </location>
</feature>
<feature type="transmembrane region" description="Helical" evidence="7">
    <location>
        <begin position="553"/>
        <end position="573"/>
    </location>
</feature>
<dbReference type="SUPFAM" id="SSF103473">
    <property type="entry name" value="MFS general substrate transporter"/>
    <property type="match status" value="1"/>
</dbReference>
<keyword evidence="11" id="KW-1185">Reference proteome</keyword>
<evidence type="ECO:0000256" key="6">
    <source>
        <dbReference type="SAM" id="MobiDB-lite"/>
    </source>
</evidence>
<dbReference type="Pfam" id="PF12832">
    <property type="entry name" value="MFS_1_like"/>
    <property type="match status" value="1"/>
</dbReference>
<comment type="subcellular location">
    <subcellularLocation>
        <location evidence="1">Membrane</location>
        <topology evidence="1">Multi-pass membrane protein</topology>
    </subcellularLocation>
</comment>
<dbReference type="GO" id="GO:0016020">
    <property type="term" value="C:membrane"/>
    <property type="evidence" value="ECO:0007669"/>
    <property type="project" value="UniProtKB-SubCell"/>
</dbReference>
<feature type="region of interest" description="Disordered" evidence="6">
    <location>
        <begin position="22"/>
        <end position="126"/>
    </location>
</feature>